<proteinExistence type="predicted"/>
<dbReference type="GO" id="GO:0005829">
    <property type="term" value="C:cytosol"/>
    <property type="evidence" value="ECO:0007669"/>
    <property type="project" value="TreeGrafter"/>
</dbReference>
<feature type="domain" description="HTH cro/C1-type" evidence="2">
    <location>
        <begin position="11"/>
        <end position="65"/>
    </location>
</feature>
<dbReference type="EMBL" id="CP119326">
    <property type="protein sequence ID" value="WEK38594.1"/>
    <property type="molecule type" value="Genomic_DNA"/>
</dbReference>
<evidence type="ECO:0000256" key="1">
    <source>
        <dbReference type="ARBA" id="ARBA00023125"/>
    </source>
</evidence>
<dbReference type="SMART" id="SM00530">
    <property type="entry name" value="HTH_XRE"/>
    <property type="match status" value="1"/>
</dbReference>
<accession>A0AAJ5WYG7</accession>
<dbReference type="PANTHER" id="PTHR46797">
    <property type="entry name" value="HTH-TYPE TRANSCRIPTIONAL REGULATOR"/>
    <property type="match status" value="1"/>
</dbReference>
<dbReference type="Gene3D" id="1.10.260.40">
    <property type="entry name" value="lambda repressor-like DNA-binding domains"/>
    <property type="match status" value="1"/>
</dbReference>
<dbReference type="Pfam" id="PF01381">
    <property type="entry name" value="HTH_3"/>
    <property type="match status" value="1"/>
</dbReference>
<dbReference type="SUPFAM" id="SSF47413">
    <property type="entry name" value="lambda repressor-like DNA-binding domains"/>
    <property type="match status" value="1"/>
</dbReference>
<evidence type="ECO:0000313" key="3">
    <source>
        <dbReference type="EMBL" id="WEK38594.1"/>
    </source>
</evidence>
<evidence type="ECO:0000313" key="4">
    <source>
        <dbReference type="Proteomes" id="UP001213664"/>
    </source>
</evidence>
<dbReference type="GO" id="GO:0003677">
    <property type="term" value="F:DNA binding"/>
    <property type="evidence" value="ECO:0007669"/>
    <property type="project" value="UniProtKB-KW"/>
</dbReference>
<dbReference type="PANTHER" id="PTHR46797:SF1">
    <property type="entry name" value="METHYLPHOSPHONATE SYNTHASE"/>
    <property type="match status" value="1"/>
</dbReference>
<reference evidence="3" key="1">
    <citation type="submission" date="2023-03" db="EMBL/GenBank/DDBJ databases">
        <title>Andean soil-derived lignocellulolytic bacterial consortium as a source of novel taxa and putative plastic-active enzymes.</title>
        <authorList>
            <person name="Diaz-Garcia L."/>
            <person name="Chuvochina M."/>
            <person name="Feuerriegel G."/>
            <person name="Bunk B."/>
            <person name="Sproer C."/>
            <person name="Streit W.R."/>
            <person name="Rodriguez L.M."/>
            <person name="Overmann J."/>
            <person name="Jimenez D.J."/>
        </authorList>
    </citation>
    <scope>NUCLEOTIDE SEQUENCE</scope>
    <source>
        <strain evidence="3">MAG 833</strain>
    </source>
</reference>
<protein>
    <submittedName>
        <fullName evidence="3">Helix-turn-helix transcriptional regulator</fullName>
    </submittedName>
</protein>
<evidence type="ECO:0000259" key="2">
    <source>
        <dbReference type="PROSITE" id="PS50943"/>
    </source>
</evidence>
<dbReference type="InterPro" id="IPR050807">
    <property type="entry name" value="TransReg_Diox_bact_type"/>
</dbReference>
<sequence>MDWKVWLGRNIRQCRKAKGWSQQTLAGEANLSLRYLAGVERGEENPSLETIVAIAAAMNVSPSALFVRPDAS</sequence>
<keyword evidence="1" id="KW-0238">DNA-binding</keyword>
<dbReference type="Proteomes" id="UP001213664">
    <property type="component" value="Chromosome"/>
</dbReference>
<dbReference type="InterPro" id="IPR010982">
    <property type="entry name" value="Lambda_DNA-bd_dom_sf"/>
</dbReference>
<organism evidence="3 4">
    <name type="scientific">Candidatus Brevundimonas colombiensis</name>
    <dbReference type="NCBI Taxonomy" id="3121376"/>
    <lineage>
        <taxon>Bacteria</taxon>
        <taxon>Pseudomonadati</taxon>
        <taxon>Pseudomonadota</taxon>
        <taxon>Alphaproteobacteria</taxon>
        <taxon>Caulobacterales</taxon>
        <taxon>Caulobacteraceae</taxon>
        <taxon>Brevundimonas</taxon>
    </lineage>
</organism>
<dbReference type="CDD" id="cd00093">
    <property type="entry name" value="HTH_XRE"/>
    <property type="match status" value="1"/>
</dbReference>
<dbReference type="GO" id="GO:0003700">
    <property type="term" value="F:DNA-binding transcription factor activity"/>
    <property type="evidence" value="ECO:0007669"/>
    <property type="project" value="TreeGrafter"/>
</dbReference>
<dbReference type="PROSITE" id="PS50943">
    <property type="entry name" value="HTH_CROC1"/>
    <property type="match status" value="1"/>
</dbReference>
<name>A0AAJ5WYG7_9CAUL</name>
<gene>
    <name evidence="3" type="ORF">P0Y50_08505</name>
</gene>
<dbReference type="InterPro" id="IPR001387">
    <property type="entry name" value="Cro/C1-type_HTH"/>
</dbReference>
<dbReference type="AlphaFoldDB" id="A0AAJ5WYG7"/>